<gene>
    <name evidence="3" type="ORF">JYU34_004790</name>
</gene>
<keyword evidence="4" id="KW-1185">Reference proteome</keyword>
<feature type="compositionally biased region" description="Pro residues" evidence="1">
    <location>
        <begin position="108"/>
        <end position="117"/>
    </location>
</feature>
<dbReference type="EMBL" id="JAHIBW010000006">
    <property type="protein sequence ID" value="KAG7310233.1"/>
    <property type="molecule type" value="Genomic_DNA"/>
</dbReference>
<feature type="chain" id="PRO_5047480613" evidence="2">
    <location>
        <begin position="24"/>
        <end position="163"/>
    </location>
</feature>
<name>A0ABQ7QYW5_PLUXY</name>
<reference evidence="3 4" key="1">
    <citation type="submission" date="2021-06" db="EMBL/GenBank/DDBJ databases">
        <title>A haploid diamondback moth (Plutella xylostella L.) genome assembly resolves 31 chromosomes and identifies a diamide resistance mutation.</title>
        <authorList>
            <person name="Ward C.M."/>
            <person name="Perry K.D."/>
            <person name="Baker G."/>
            <person name="Powis K."/>
            <person name="Heckel D.G."/>
            <person name="Baxter S.W."/>
        </authorList>
    </citation>
    <scope>NUCLEOTIDE SEQUENCE [LARGE SCALE GENOMIC DNA]</scope>
    <source>
        <strain evidence="3 4">LV</strain>
        <tissue evidence="3">Single pupa</tissue>
    </source>
</reference>
<comment type="caution">
    <text evidence="3">The sequence shown here is derived from an EMBL/GenBank/DDBJ whole genome shotgun (WGS) entry which is preliminary data.</text>
</comment>
<feature type="compositionally biased region" description="Low complexity" evidence="1">
    <location>
        <begin position="95"/>
        <end position="107"/>
    </location>
</feature>
<evidence type="ECO:0000313" key="3">
    <source>
        <dbReference type="EMBL" id="KAG7310233.1"/>
    </source>
</evidence>
<organism evidence="3 4">
    <name type="scientific">Plutella xylostella</name>
    <name type="common">Diamondback moth</name>
    <name type="synonym">Plutella maculipennis</name>
    <dbReference type="NCBI Taxonomy" id="51655"/>
    <lineage>
        <taxon>Eukaryota</taxon>
        <taxon>Metazoa</taxon>
        <taxon>Ecdysozoa</taxon>
        <taxon>Arthropoda</taxon>
        <taxon>Hexapoda</taxon>
        <taxon>Insecta</taxon>
        <taxon>Pterygota</taxon>
        <taxon>Neoptera</taxon>
        <taxon>Endopterygota</taxon>
        <taxon>Lepidoptera</taxon>
        <taxon>Glossata</taxon>
        <taxon>Ditrysia</taxon>
        <taxon>Yponomeutoidea</taxon>
        <taxon>Plutellidae</taxon>
        <taxon>Plutella</taxon>
    </lineage>
</organism>
<dbReference type="Proteomes" id="UP000823941">
    <property type="component" value="Chromosome 6"/>
</dbReference>
<evidence type="ECO:0000256" key="2">
    <source>
        <dbReference type="SAM" id="SignalP"/>
    </source>
</evidence>
<feature type="signal peptide" evidence="2">
    <location>
        <begin position="1"/>
        <end position="23"/>
    </location>
</feature>
<evidence type="ECO:0000256" key="1">
    <source>
        <dbReference type="SAM" id="MobiDB-lite"/>
    </source>
</evidence>
<sequence>MLIATLWPITGFFVMSTSLVCRSCFTTMPSLTSMFGNKKRSPRQCPAPPPRCPPSPCVSCCRPPPPPPPPCCRHPCEPDPCPLCQAVPRPRTRPRPSYTRAPQYQPRVAPPPPPPEYEPQEPRRVCFKQTAQEYSSKCCSCKICVLFAMTLGAIYYLCRCRVL</sequence>
<protein>
    <submittedName>
        <fullName evidence="3">Uncharacterized protein</fullName>
    </submittedName>
</protein>
<keyword evidence="2" id="KW-0732">Signal</keyword>
<proteinExistence type="predicted"/>
<evidence type="ECO:0000313" key="4">
    <source>
        <dbReference type="Proteomes" id="UP000823941"/>
    </source>
</evidence>
<accession>A0ABQ7QYW5</accession>
<feature type="region of interest" description="Disordered" evidence="1">
    <location>
        <begin position="86"/>
        <end position="117"/>
    </location>
</feature>